<proteinExistence type="predicted"/>
<protein>
    <submittedName>
        <fullName evidence="2">Uncharacterized protein</fullName>
    </submittedName>
</protein>
<sequence length="283" mass="29564">MMREAASAKSRRSAECEAAVVVSSRQHLPSDCGTAISGSLDCSPSSSLSRGSSLPYSSSAGIASRNNTSIASSPLLATALSRCFVAASSPSTTCQPSHASSPPKSARPTDDDFLPPTSSLTSSSGVTTSGKAEPLQRPSWAVPQADVDKLLVQLNTPYTEVPLDEGCPFVVRQEMYENFPMREQHHRQQLNRQMSALLRRVQPRERVVGFKSAAAAAADVGTSRVTAAAVAAATTAAAAASTGSYIIIEQRVMVGGGARRRSALTAALEEGRSVLSPAFALHC</sequence>
<dbReference type="Proteomes" id="UP001165080">
    <property type="component" value="Unassembled WGS sequence"/>
</dbReference>
<gene>
    <name evidence="2" type="primary">PLEST004553</name>
    <name evidence="2" type="ORF">PLESTB_000004500</name>
</gene>
<name>A0A9W6B7H3_9CHLO</name>
<evidence type="ECO:0000313" key="2">
    <source>
        <dbReference type="EMBL" id="GLC47589.1"/>
    </source>
</evidence>
<evidence type="ECO:0000256" key="1">
    <source>
        <dbReference type="SAM" id="MobiDB-lite"/>
    </source>
</evidence>
<reference evidence="2 3" key="1">
    <citation type="journal article" date="2023" name="Commun. Biol.">
        <title>Reorganization of the ancestral sex-determining regions during the evolution of trioecy in Pleodorina starrii.</title>
        <authorList>
            <person name="Takahashi K."/>
            <person name="Suzuki S."/>
            <person name="Kawai-Toyooka H."/>
            <person name="Yamamoto K."/>
            <person name="Hamaji T."/>
            <person name="Ootsuki R."/>
            <person name="Yamaguchi H."/>
            <person name="Kawachi M."/>
            <person name="Higashiyama T."/>
            <person name="Nozaki H."/>
        </authorList>
    </citation>
    <scope>NUCLEOTIDE SEQUENCE [LARGE SCALE GENOMIC DNA]</scope>
    <source>
        <strain evidence="2 3">NIES-4479</strain>
    </source>
</reference>
<comment type="caution">
    <text evidence="2">The sequence shown here is derived from an EMBL/GenBank/DDBJ whole genome shotgun (WGS) entry which is preliminary data.</text>
</comment>
<accession>A0A9W6B7H3</accession>
<evidence type="ECO:0000313" key="3">
    <source>
        <dbReference type="Proteomes" id="UP001165080"/>
    </source>
</evidence>
<dbReference type="AlphaFoldDB" id="A0A9W6B7H3"/>
<feature type="compositionally biased region" description="Low complexity" evidence="1">
    <location>
        <begin position="114"/>
        <end position="130"/>
    </location>
</feature>
<feature type="region of interest" description="Disordered" evidence="1">
    <location>
        <begin position="90"/>
        <end position="139"/>
    </location>
</feature>
<keyword evidence="3" id="KW-1185">Reference proteome</keyword>
<organism evidence="2 3">
    <name type="scientific">Pleodorina starrii</name>
    <dbReference type="NCBI Taxonomy" id="330485"/>
    <lineage>
        <taxon>Eukaryota</taxon>
        <taxon>Viridiplantae</taxon>
        <taxon>Chlorophyta</taxon>
        <taxon>core chlorophytes</taxon>
        <taxon>Chlorophyceae</taxon>
        <taxon>CS clade</taxon>
        <taxon>Chlamydomonadales</taxon>
        <taxon>Volvocaceae</taxon>
        <taxon>Pleodorina</taxon>
    </lineage>
</organism>
<feature type="compositionally biased region" description="Polar residues" evidence="1">
    <location>
        <begin position="90"/>
        <end position="103"/>
    </location>
</feature>
<dbReference type="EMBL" id="BRXU01000001">
    <property type="protein sequence ID" value="GLC47589.1"/>
    <property type="molecule type" value="Genomic_DNA"/>
</dbReference>